<proteinExistence type="predicted"/>
<dbReference type="Pfam" id="PF00476">
    <property type="entry name" value="DNA_pol_A"/>
    <property type="match status" value="1"/>
</dbReference>
<dbReference type="Gene3D" id="1.10.150.20">
    <property type="entry name" value="5' to 3' exonuclease, C-terminal subdomain"/>
    <property type="match status" value="1"/>
</dbReference>
<evidence type="ECO:0000313" key="5">
    <source>
        <dbReference type="Proteomes" id="UP000514515"/>
    </source>
</evidence>
<name>A0A7D7IS60_9CAUD</name>
<feature type="domain" description="DNA-directed DNA polymerase family A palm" evidence="3">
    <location>
        <begin position="511"/>
        <end position="758"/>
    </location>
</feature>
<dbReference type="GO" id="GO:0003677">
    <property type="term" value="F:DNA binding"/>
    <property type="evidence" value="ECO:0007669"/>
    <property type="project" value="InterPro"/>
</dbReference>
<keyword evidence="5" id="KW-1185">Reference proteome</keyword>
<dbReference type="Gene3D" id="3.30.70.370">
    <property type="match status" value="1"/>
</dbReference>
<gene>
    <name evidence="4" type="ORF">phiV141_17</name>
</gene>
<organism evidence="4 5">
    <name type="scientific">Vibrio phage phiV141</name>
    <dbReference type="NCBI Taxonomy" id="2723905"/>
    <lineage>
        <taxon>Viruses</taxon>
        <taxon>Duplodnaviria</taxon>
        <taxon>Heunggongvirae</taxon>
        <taxon>Uroviricota</taxon>
        <taxon>Caudoviricetes</taxon>
        <taxon>Autographivirales</taxon>
        <taxon>Autographivirales incertae sedis</taxon>
        <taxon>Fujianvirus</taxon>
        <taxon>Fujianvirus V141</taxon>
    </lineage>
</organism>
<sequence length="810" mass="91693">MNPFNIWRGGSILTFDIEADNREHNGRFASQFHPENYVVDIGWSYNGGTPTHRYYNSREEVPKRILPDLTNVVLIVGHNIKYDLLWVWDDPALTEFFERGGEIYDTQYGEYLINGMVQESHMNAMNDVALKYGGGVKVDAVKEMWEAGYLTSQIPRDMLTEYLVGSVAVGNPHGGIIGDVHNTWLMFVGQCELFDNMTPNFVKMLRLRMDGLLATTEMEYNGIYCAKERGAAQRATVEMEVNDKLAELTAYLPVDLPPDLEFKWTSPNHKSALIFGGTVCYQKWTPHLDEQGQMMYAKKKVTYPLFTVNGNTMPINPLYCKVGQSGKHYMQVPDEIPPSFVPQAVVDSAGVRWIPQDTVKTGKNKGAMKTKQVEEPNFDKPKGAKQDYYYTFKGYAKPDDKWKSKNNDAHGKPLYSTGDKVIKKLKAQGDLPFVEAFTRYFKAKKDMETYYWKEGDDGLPEKGMLTLVGDDNIIHHSLNHTSTVTGRLSSSAPNCQNIPRGSVGKDGKVKGSEVKRMFCSRWREQGEMAEVDYSQLEVVCLGLLTGDTQLVKDLNDGVDFHIKRLSAKLHRDYQELWNLHHIDGDQEIGDERTKAKVYSFQSQYGAGLATIAYDTGMHIDEVKALAAADEQLYPGVKPFYEDLDYIRETNSFLTGEHLYIAGERHPVRRGYWDSPTGTRYMWTQQETPDFIKEKLGKLMGFSPTELKNYPSQGLGGEIMQVMLGKVFRYFIANKRFNGLVLLVNTVHDCLWLDGVKEGGLLRRVATEVANILECVPQVLSQSYGITVPVPFPVEAEVGDNMLEMSVVHHK</sequence>
<dbReference type="GO" id="GO:0039693">
    <property type="term" value="P:viral DNA genome replication"/>
    <property type="evidence" value="ECO:0007669"/>
    <property type="project" value="UniProtKB-KW"/>
</dbReference>
<evidence type="ECO:0000313" key="4">
    <source>
        <dbReference type="EMBL" id="QMP18274.1"/>
    </source>
</evidence>
<dbReference type="InterPro" id="IPR002298">
    <property type="entry name" value="DNA_polymerase_A"/>
</dbReference>
<dbReference type="PANTHER" id="PTHR10133:SF27">
    <property type="entry name" value="DNA POLYMERASE NU"/>
    <property type="match status" value="1"/>
</dbReference>
<dbReference type="SUPFAM" id="SSF56672">
    <property type="entry name" value="DNA/RNA polymerases"/>
    <property type="match status" value="1"/>
</dbReference>
<dbReference type="InterPro" id="IPR001098">
    <property type="entry name" value="DNA-dir_DNA_pol_A_palm_dom"/>
</dbReference>
<dbReference type="EMBL" id="MT227925">
    <property type="protein sequence ID" value="QMP18274.1"/>
    <property type="molecule type" value="Genomic_DNA"/>
</dbReference>
<keyword evidence="1" id="KW-0235">DNA replication</keyword>
<accession>A0A7D7IS60</accession>
<reference evidence="4 5" key="1">
    <citation type="submission" date="2020-03" db="EMBL/GenBank/DDBJ databases">
        <authorList>
            <person name="Chen G."/>
            <person name="Lin M."/>
            <person name="Fu H."/>
        </authorList>
    </citation>
    <scope>NUCLEOTIDE SEQUENCE [LARGE SCALE GENOMIC DNA]</scope>
</reference>
<keyword evidence="2" id="KW-1194">Viral DNA replication</keyword>
<dbReference type="InterPro" id="IPR043502">
    <property type="entry name" value="DNA/RNA_pol_sf"/>
</dbReference>
<protein>
    <submittedName>
        <fullName evidence="4">DNA polymerase</fullName>
    </submittedName>
</protein>
<dbReference type="PRINTS" id="PR00868">
    <property type="entry name" value="DNAPOLI"/>
</dbReference>
<dbReference type="PANTHER" id="PTHR10133">
    <property type="entry name" value="DNA POLYMERASE I"/>
    <property type="match status" value="1"/>
</dbReference>
<evidence type="ECO:0000259" key="3">
    <source>
        <dbReference type="SMART" id="SM00482"/>
    </source>
</evidence>
<dbReference type="GO" id="GO:0006302">
    <property type="term" value="P:double-strand break repair"/>
    <property type="evidence" value="ECO:0007669"/>
    <property type="project" value="TreeGrafter"/>
</dbReference>
<dbReference type="GO" id="GO:0006261">
    <property type="term" value="P:DNA-templated DNA replication"/>
    <property type="evidence" value="ECO:0007669"/>
    <property type="project" value="InterPro"/>
</dbReference>
<dbReference type="GO" id="GO:0003887">
    <property type="term" value="F:DNA-directed DNA polymerase activity"/>
    <property type="evidence" value="ECO:0007669"/>
    <property type="project" value="InterPro"/>
</dbReference>
<evidence type="ECO:0000256" key="1">
    <source>
        <dbReference type="ARBA" id="ARBA00022705"/>
    </source>
</evidence>
<evidence type="ECO:0000256" key="2">
    <source>
        <dbReference type="ARBA" id="ARBA00023109"/>
    </source>
</evidence>
<dbReference type="Proteomes" id="UP000514515">
    <property type="component" value="Segment"/>
</dbReference>
<dbReference type="SMART" id="SM00482">
    <property type="entry name" value="POLAc"/>
    <property type="match status" value="1"/>
</dbReference>